<dbReference type="Pfam" id="PF13735">
    <property type="entry name" value="tRNA_NucTran2_2"/>
    <property type="match status" value="1"/>
</dbReference>
<keyword evidence="8" id="KW-0067">ATP-binding</keyword>
<feature type="domain" description="Poly A polymerase head" evidence="12">
    <location>
        <begin position="28"/>
        <end position="162"/>
    </location>
</feature>
<proteinExistence type="inferred from homology"/>
<keyword evidence="10 11" id="KW-0694">RNA-binding</keyword>
<evidence type="ECO:0000259" key="14">
    <source>
        <dbReference type="Pfam" id="PF13735"/>
    </source>
</evidence>
<dbReference type="EMBL" id="AP009510">
    <property type="protein sequence ID" value="BAG13640.1"/>
    <property type="molecule type" value="Genomic_DNA"/>
</dbReference>
<dbReference type="STRING" id="471821.TGRD_157"/>
<evidence type="ECO:0000256" key="6">
    <source>
        <dbReference type="ARBA" id="ARBA00022741"/>
    </source>
</evidence>
<keyword evidence="9" id="KW-0460">Magnesium</keyword>
<protein>
    <submittedName>
        <fullName evidence="15">tRNA nucleotidyltransferase</fullName>
    </submittedName>
</protein>
<dbReference type="InterPro" id="IPR032828">
    <property type="entry name" value="PolyA_RNA-bd"/>
</dbReference>
<evidence type="ECO:0000256" key="7">
    <source>
        <dbReference type="ARBA" id="ARBA00022800"/>
    </source>
</evidence>
<dbReference type="PATRIC" id="fig|471821.5.peg.231"/>
<organism evidence="15 16">
    <name type="scientific">Endomicrobium trichonymphae</name>
    <dbReference type="NCBI Taxonomy" id="1408204"/>
    <lineage>
        <taxon>Bacteria</taxon>
        <taxon>Pseudomonadati</taxon>
        <taxon>Elusimicrobiota</taxon>
        <taxon>Endomicrobiia</taxon>
        <taxon>Endomicrobiales</taxon>
        <taxon>Endomicrobiaceae</taxon>
        <taxon>Candidatus Endomicrobiellum</taxon>
    </lineage>
</organism>
<gene>
    <name evidence="15" type="ordered locus">TGRD_156</name>
</gene>
<comment type="similarity">
    <text evidence="11">Belongs to the tRNA nucleotidyltransferase/poly(A) polymerase family.</text>
</comment>
<dbReference type="SUPFAM" id="SSF81891">
    <property type="entry name" value="Poly A polymerase C-terminal region-like"/>
    <property type="match status" value="1"/>
</dbReference>
<dbReference type="GO" id="GO:0046872">
    <property type="term" value="F:metal ion binding"/>
    <property type="evidence" value="ECO:0007669"/>
    <property type="project" value="UniProtKB-KW"/>
</dbReference>
<keyword evidence="7" id="KW-0692">RNA repair</keyword>
<dbReference type="InterPro" id="IPR002646">
    <property type="entry name" value="PolA_pol_head_dom"/>
</dbReference>
<evidence type="ECO:0000256" key="2">
    <source>
        <dbReference type="ARBA" id="ARBA00022679"/>
    </source>
</evidence>
<evidence type="ECO:0000256" key="9">
    <source>
        <dbReference type="ARBA" id="ARBA00022842"/>
    </source>
</evidence>
<evidence type="ECO:0000256" key="3">
    <source>
        <dbReference type="ARBA" id="ARBA00022694"/>
    </source>
</evidence>
<dbReference type="GO" id="GO:0003723">
    <property type="term" value="F:RNA binding"/>
    <property type="evidence" value="ECO:0007669"/>
    <property type="project" value="UniProtKB-KW"/>
</dbReference>
<dbReference type="AlphaFoldDB" id="B1GZF8"/>
<reference evidence="16" key="1">
    <citation type="journal article" date="2008" name="Proc. Natl. Acad. Sci. U.S.A.">
        <title>Complete genome of the uncultured termite group 1 bacteria in a single host protist cell.</title>
        <authorList>
            <person name="Hongoh Y."/>
            <person name="Sharma V.K."/>
            <person name="Prakash T."/>
            <person name="Noda S."/>
            <person name="Taylor T.D."/>
            <person name="Kudo T."/>
            <person name="Sakaki Y."/>
            <person name="Toyoda A."/>
            <person name="Hattori M."/>
            <person name="Ohkuma M."/>
        </authorList>
    </citation>
    <scope>NUCLEOTIDE SEQUENCE [LARGE SCALE GENOMIC DNA]</scope>
    <source>
        <strain evidence="16">Rs-D17 genomovar Ri2008</strain>
    </source>
</reference>
<keyword evidence="5" id="KW-0479">Metal-binding</keyword>
<dbReference type="InterPro" id="IPR032810">
    <property type="entry name" value="CCA-adding_enz_C"/>
</dbReference>
<dbReference type="InterPro" id="IPR043519">
    <property type="entry name" value="NT_sf"/>
</dbReference>
<keyword evidence="6" id="KW-0547">Nucleotide-binding</keyword>
<evidence type="ECO:0000256" key="11">
    <source>
        <dbReference type="RuleBase" id="RU003953"/>
    </source>
</evidence>
<evidence type="ECO:0000259" key="13">
    <source>
        <dbReference type="Pfam" id="PF12627"/>
    </source>
</evidence>
<feature type="domain" description="CCA-adding enzyme C-terminal" evidence="14">
    <location>
        <begin position="316"/>
        <end position="452"/>
    </location>
</feature>
<dbReference type="Pfam" id="PF01743">
    <property type="entry name" value="PolyA_pol"/>
    <property type="match status" value="1"/>
</dbReference>
<dbReference type="GO" id="GO:0005524">
    <property type="term" value="F:ATP binding"/>
    <property type="evidence" value="ECO:0007669"/>
    <property type="project" value="UniProtKB-KW"/>
</dbReference>
<accession>B1GZF8</accession>
<evidence type="ECO:0000256" key="5">
    <source>
        <dbReference type="ARBA" id="ARBA00022723"/>
    </source>
</evidence>
<dbReference type="Gene3D" id="3.30.460.10">
    <property type="entry name" value="Beta Polymerase, domain 2"/>
    <property type="match status" value="1"/>
</dbReference>
<feature type="domain" description="tRNA nucleotidyltransferase/poly(A) polymerase RNA and SrmB- binding" evidence="13">
    <location>
        <begin position="191"/>
        <end position="251"/>
    </location>
</feature>
<dbReference type="Proteomes" id="UP000001691">
    <property type="component" value="Chromosome"/>
</dbReference>
<dbReference type="GO" id="GO:0008033">
    <property type="term" value="P:tRNA processing"/>
    <property type="evidence" value="ECO:0007669"/>
    <property type="project" value="UniProtKB-KW"/>
</dbReference>
<evidence type="ECO:0000313" key="15">
    <source>
        <dbReference type="EMBL" id="BAG13640.1"/>
    </source>
</evidence>
<dbReference type="InterPro" id="IPR050124">
    <property type="entry name" value="tRNA_CCA-adding_enzyme"/>
</dbReference>
<dbReference type="HOGENOM" id="CLU_015961_6_1_0"/>
<dbReference type="PANTHER" id="PTHR47545">
    <property type="entry name" value="MULTIFUNCTIONAL CCA PROTEIN"/>
    <property type="match status" value="1"/>
</dbReference>
<evidence type="ECO:0000259" key="12">
    <source>
        <dbReference type="Pfam" id="PF01743"/>
    </source>
</evidence>
<keyword evidence="2 11" id="KW-0808">Transferase</keyword>
<dbReference type="GO" id="GO:0016779">
    <property type="term" value="F:nucleotidyltransferase activity"/>
    <property type="evidence" value="ECO:0007669"/>
    <property type="project" value="UniProtKB-KW"/>
</dbReference>
<dbReference type="GO" id="GO:0042245">
    <property type="term" value="P:RNA repair"/>
    <property type="evidence" value="ECO:0007669"/>
    <property type="project" value="UniProtKB-KW"/>
</dbReference>
<dbReference type="CDD" id="cd05398">
    <property type="entry name" value="NT_ClassII-CCAase"/>
    <property type="match status" value="1"/>
</dbReference>
<dbReference type="PANTHER" id="PTHR47545:SF1">
    <property type="entry name" value="MULTIFUNCTIONAL CCA PROTEIN"/>
    <property type="match status" value="1"/>
</dbReference>
<evidence type="ECO:0000313" key="16">
    <source>
        <dbReference type="Proteomes" id="UP000001691"/>
    </source>
</evidence>
<keyword evidence="4" id="KW-0548">Nucleotidyltransferase</keyword>
<dbReference type="KEGG" id="rsd:TGRD_156"/>
<dbReference type="Gene3D" id="1.10.3090.10">
    <property type="entry name" value="cca-adding enzyme, domain 2"/>
    <property type="match status" value="1"/>
</dbReference>
<keyword evidence="3" id="KW-0819">tRNA processing</keyword>
<evidence type="ECO:0000256" key="4">
    <source>
        <dbReference type="ARBA" id="ARBA00022695"/>
    </source>
</evidence>
<keyword evidence="16" id="KW-1185">Reference proteome</keyword>
<dbReference type="Pfam" id="PF12627">
    <property type="entry name" value="PolyA_pol_RNAbd"/>
    <property type="match status" value="1"/>
</dbReference>
<comment type="cofactor">
    <cofactor evidence="1">
        <name>Mg(2+)</name>
        <dbReference type="ChEBI" id="CHEBI:18420"/>
    </cofactor>
</comment>
<sequence length="461" mass="53679">MEDIVIPQRYKSIIDKISITAVENSFDVYIVGGFVRDLFIKREPKDLDIMVCGRGSNLSMQSAGINFSKILAKKYKLDKPVIFERFGTSKLFMDSEEVEFVMPRREYYNANSRNPDTQIASVEQDALRRDFTINALFLRLNDMKILDFTSQGVVDIKNKIIRVTDPSNIEIIFKQDPLRILRAVRQSVQLDFKIETETYNAMKISSPSIEIVSPERIRDEINKILIEKIPSKAFKIMDEINLSVKILPEVARLKNLEQLEKYHTDDVFVHTLKVLDRTKNDIILRMAALLHDTGKYATCKKNGGRICFYGHDAESAKEAEAVLKRLKYSKEFIQKTVSVIKNHMYPKMYSDDWTDGAVRRFVKRCSGELDLIMEISRADYGKDSNDVKLVKLKKRIEDLKLKNMLYPKPELLTGREMMRIFNRLSGKWIRKAKSKIEEMRFENPGITKEEAIEIIREMFRK</sequence>
<name>B1GZF8_ENDTX</name>
<evidence type="ECO:0000256" key="1">
    <source>
        <dbReference type="ARBA" id="ARBA00001946"/>
    </source>
</evidence>
<evidence type="ECO:0000256" key="8">
    <source>
        <dbReference type="ARBA" id="ARBA00022840"/>
    </source>
</evidence>
<evidence type="ECO:0000256" key="10">
    <source>
        <dbReference type="ARBA" id="ARBA00022884"/>
    </source>
</evidence>
<dbReference type="SUPFAM" id="SSF81301">
    <property type="entry name" value="Nucleotidyltransferase"/>
    <property type="match status" value="1"/>
</dbReference>